<evidence type="ECO:0000313" key="6">
    <source>
        <dbReference type="EMBL" id="KIM77597.1"/>
    </source>
</evidence>
<feature type="repeat" description="WD" evidence="3">
    <location>
        <begin position="999"/>
        <end position="1040"/>
    </location>
</feature>
<keyword evidence="2" id="KW-0677">Repeat</keyword>
<organism evidence="6 7">
    <name type="scientific">Piloderma croceum (strain F 1598)</name>
    <dbReference type="NCBI Taxonomy" id="765440"/>
    <lineage>
        <taxon>Eukaryota</taxon>
        <taxon>Fungi</taxon>
        <taxon>Dikarya</taxon>
        <taxon>Basidiomycota</taxon>
        <taxon>Agaricomycotina</taxon>
        <taxon>Agaricomycetes</taxon>
        <taxon>Agaricomycetidae</taxon>
        <taxon>Atheliales</taxon>
        <taxon>Atheliaceae</taxon>
        <taxon>Piloderma</taxon>
    </lineage>
</organism>
<feature type="compositionally biased region" description="Polar residues" evidence="4">
    <location>
        <begin position="844"/>
        <end position="869"/>
    </location>
</feature>
<keyword evidence="7" id="KW-1185">Reference proteome</keyword>
<dbReference type="PRINTS" id="PR00320">
    <property type="entry name" value="GPROTEINBRPT"/>
</dbReference>
<dbReference type="SMART" id="SM00320">
    <property type="entry name" value="WD40"/>
    <property type="match status" value="14"/>
</dbReference>
<proteinExistence type="predicted"/>
<gene>
    <name evidence="6" type="ORF">PILCRDRAFT_614766</name>
</gene>
<dbReference type="InterPro" id="IPR015943">
    <property type="entry name" value="WD40/YVTN_repeat-like_dom_sf"/>
</dbReference>
<feature type="repeat" description="WD" evidence="3">
    <location>
        <begin position="1184"/>
        <end position="1203"/>
    </location>
</feature>
<dbReference type="Proteomes" id="UP000054166">
    <property type="component" value="Unassembled WGS sequence"/>
</dbReference>
<reference evidence="6 7" key="1">
    <citation type="submission" date="2014-04" db="EMBL/GenBank/DDBJ databases">
        <authorList>
            <consortium name="DOE Joint Genome Institute"/>
            <person name="Kuo A."/>
            <person name="Tarkka M."/>
            <person name="Buscot F."/>
            <person name="Kohler A."/>
            <person name="Nagy L.G."/>
            <person name="Floudas D."/>
            <person name="Copeland A."/>
            <person name="Barry K.W."/>
            <person name="Cichocki N."/>
            <person name="Veneault-Fourrey C."/>
            <person name="LaButti K."/>
            <person name="Lindquist E.A."/>
            <person name="Lipzen A."/>
            <person name="Lundell T."/>
            <person name="Morin E."/>
            <person name="Murat C."/>
            <person name="Sun H."/>
            <person name="Tunlid A."/>
            <person name="Henrissat B."/>
            <person name="Grigoriev I.V."/>
            <person name="Hibbett D.S."/>
            <person name="Martin F."/>
            <person name="Nordberg H.P."/>
            <person name="Cantor M.N."/>
            <person name="Hua S.X."/>
        </authorList>
    </citation>
    <scope>NUCLEOTIDE SEQUENCE [LARGE SCALE GENOMIC DNA]</scope>
    <source>
        <strain evidence="6 7">F 1598</strain>
    </source>
</reference>
<dbReference type="InterPro" id="IPR056884">
    <property type="entry name" value="NPHP3-like_N"/>
</dbReference>
<keyword evidence="1 3" id="KW-0853">WD repeat</keyword>
<accession>A0A0C3BJU4</accession>
<dbReference type="HOGENOM" id="CLU_000288_6_3_1"/>
<dbReference type="PROSITE" id="PS00678">
    <property type="entry name" value="WD_REPEATS_1"/>
    <property type="match status" value="4"/>
</dbReference>
<dbReference type="STRING" id="765440.A0A0C3BJU4"/>
<protein>
    <recommendedName>
        <fullName evidence="5">Nephrocystin 3-like N-terminal domain-containing protein</fullName>
    </recommendedName>
</protein>
<feature type="domain" description="Nephrocystin 3-like N-terminal" evidence="5">
    <location>
        <begin position="174"/>
        <end position="334"/>
    </location>
</feature>
<dbReference type="InterPro" id="IPR019775">
    <property type="entry name" value="WD40_repeat_CS"/>
</dbReference>
<feature type="repeat" description="WD" evidence="3">
    <location>
        <begin position="877"/>
        <end position="911"/>
    </location>
</feature>
<name>A0A0C3BJU4_PILCF</name>
<evidence type="ECO:0000256" key="2">
    <source>
        <dbReference type="ARBA" id="ARBA00022737"/>
    </source>
</evidence>
<feature type="repeat" description="WD" evidence="3">
    <location>
        <begin position="1255"/>
        <end position="1296"/>
    </location>
</feature>
<feature type="repeat" description="WD" evidence="3">
    <location>
        <begin position="753"/>
        <end position="794"/>
    </location>
</feature>
<dbReference type="SUPFAM" id="SSF52540">
    <property type="entry name" value="P-loop containing nucleoside triphosphate hydrolases"/>
    <property type="match status" value="1"/>
</dbReference>
<dbReference type="CDD" id="cd00200">
    <property type="entry name" value="WD40"/>
    <property type="match status" value="1"/>
</dbReference>
<dbReference type="OrthoDB" id="538223at2759"/>
<feature type="compositionally biased region" description="Polar residues" evidence="4">
    <location>
        <begin position="806"/>
        <end position="830"/>
    </location>
</feature>
<dbReference type="InterPro" id="IPR036322">
    <property type="entry name" value="WD40_repeat_dom_sf"/>
</dbReference>
<feature type="repeat" description="WD" evidence="3">
    <location>
        <begin position="1129"/>
        <end position="1161"/>
    </location>
</feature>
<feature type="repeat" description="WD" evidence="3">
    <location>
        <begin position="710"/>
        <end position="751"/>
    </location>
</feature>
<evidence type="ECO:0000313" key="7">
    <source>
        <dbReference type="Proteomes" id="UP000054166"/>
    </source>
</evidence>
<dbReference type="PROSITE" id="PS50082">
    <property type="entry name" value="WD_REPEATS_2"/>
    <property type="match status" value="11"/>
</dbReference>
<dbReference type="PANTHER" id="PTHR22847:SF637">
    <property type="entry name" value="WD REPEAT DOMAIN 5B"/>
    <property type="match status" value="1"/>
</dbReference>
<dbReference type="InterPro" id="IPR001680">
    <property type="entry name" value="WD40_rpt"/>
</dbReference>
<feature type="repeat" description="WD" evidence="3">
    <location>
        <begin position="1087"/>
        <end position="1128"/>
    </location>
</feature>
<dbReference type="SUPFAM" id="SSF50978">
    <property type="entry name" value="WD40 repeat-like"/>
    <property type="match status" value="3"/>
</dbReference>
<dbReference type="Pfam" id="PF00400">
    <property type="entry name" value="WD40"/>
    <property type="match status" value="12"/>
</dbReference>
<dbReference type="Pfam" id="PF24883">
    <property type="entry name" value="NPHP3_N"/>
    <property type="match status" value="1"/>
</dbReference>
<evidence type="ECO:0000256" key="3">
    <source>
        <dbReference type="PROSITE-ProRule" id="PRU00221"/>
    </source>
</evidence>
<dbReference type="InterPro" id="IPR027417">
    <property type="entry name" value="P-loop_NTPase"/>
</dbReference>
<dbReference type="InterPro" id="IPR020472">
    <property type="entry name" value="WD40_PAC1"/>
</dbReference>
<feature type="region of interest" description="Disordered" evidence="4">
    <location>
        <begin position="798"/>
        <end position="870"/>
    </location>
</feature>
<dbReference type="EMBL" id="KN833023">
    <property type="protein sequence ID" value="KIM77597.1"/>
    <property type="molecule type" value="Genomic_DNA"/>
</dbReference>
<dbReference type="InParanoid" id="A0A0C3BJU4"/>
<evidence type="ECO:0000256" key="1">
    <source>
        <dbReference type="ARBA" id="ARBA00022574"/>
    </source>
</evidence>
<dbReference type="GO" id="GO:1990234">
    <property type="term" value="C:transferase complex"/>
    <property type="evidence" value="ECO:0007669"/>
    <property type="project" value="UniProtKB-ARBA"/>
</dbReference>
<dbReference type="PANTHER" id="PTHR22847">
    <property type="entry name" value="WD40 REPEAT PROTEIN"/>
    <property type="match status" value="1"/>
</dbReference>
<dbReference type="Gene3D" id="3.40.50.300">
    <property type="entry name" value="P-loop containing nucleotide triphosphate hydrolases"/>
    <property type="match status" value="1"/>
</dbReference>
<sequence>MIPPQLHPYASLAWGIVSSVYKVVRNQVTTDQKLIALVGTMESVYSFVDAIQSNVAEKVKVLENVIKKIFAQTIECAMYIQEYSKQGGFVERTLRGMLKDNAGTIEKLTQNLLDLKKEFDSGVGVHTAIVSFRIQEDVGKILTKQTLLELAPADLQSSIIAECLPSTRQDVLSEIITWATDPSGVQNVLWLYGLAGSGKTTISVTIGSFFRDLGRLGSLIVFTRTLPEQSQPSKVIRTLAYNLGTFDPRIGTAIQAAIDSYPGFKDAKLKVQFTKLIVEPLASLPDLQTGGPIVMVFDGLDECGNPQDREQLLDLLGNHMSSLPSIFRVLVVSRPLENITNVFQGKPNIRTWDLEMSGRDVMAYFEYHLQDIQRIKLPRRRDWPGNEVIHDLAARSCGLFIWASTAVNFISKSPAKRLDVIRRGEKAPSAQSSLDELYTTALLDAYDWEDDMVEIFRTVLEVILVLQNPVPTSTLDQIIGLSDSEDEGSNSVVTPLACVIAHDPTLHLLHPSFADFLFSRERCGRDIWHFSPVICHRNVTQKCLDRLSNNGLKRNICNLTLSASPNGEKVPDDIAYACAFWITHMCTIDEDVLSLFEDLESFMTKHLLHWFEAMSILGKSRVTIPLLGNLHCWTSANFSDQHSLVDFVRDAWHFAQTFAALIEEHPLLVYHGALPFTPITSSIYQIFHDSQTCPTVCGGFSQSWTGLQLVLSHAASVESVACSQDGTRIVTGSADSTVHVWDAISGAEVLPPLVGHLAAINSVAFSWDGTCIASGSSDNTVRIWDAVTGTEVLFSPLGGHDGEVSSLPTSRDGTRIISGSDSDSAPSTEVETPLHGNENEIVSVDSSPDGTPNSSGSEDSAADSLSGSGERSDQCLVLSVAFSRDGTRIASGTSEGSVRIWDAVTGIEVVSSPIRLEGIVCSVAFSPDSSAIVSGSSDNTVRIWNVESGTALRPTLRGHQDTVNSVAFSPDGSRIVSGSDDNTVRVWNVVSGSEAFSPLLGHEDEVNSVAFSPDNTRIISGSNDGTVRIWDAASGTEVASLLRRHGTTVTAVAFSPDAHGTRILSGSGDCTVRIWDALSDAAVVPRPRRHGGCVGSITFSRDGTRVVSGSEDNTVRVWDAVSGTEIFTLLGHNNEIELVSFSSDGTRIVSGSNDENVGVWNSVDGTEAIPFLEGFKPESGLWVSPDGTRVASACYDGTVFVWDAVRGTLAFPLLLGAHNDIAFSRDISRIACASMDSTVHLLDATSGTELPCSPLRGHEGTVHSVAFSSDGTRVVSGSSDNTVRIWNSSSGVEVTPVLRGHQDPVGLVMFNSNDTHMVSVSLEKTCIWDTTTWEELTQAQIQRCDGLNDLIPFTTVLNDKGWVKDICLRRSITKVPPMVAASCMAACGKSVAFGTEGGDVLIMNLPETVSGSHETRPA</sequence>
<feature type="repeat" description="WD" evidence="3">
    <location>
        <begin position="956"/>
        <end position="997"/>
    </location>
</feature>
<dbReference type="PROSITE" id="PS50294">
    <property type="entry name" value="WD_REPEATS_REGION"/>
    <property type="match status" value="10"/>
</dbReference>
<feature type="repeat" description="WD" evidence="3">
    <location>
        <begin position="920"/>
        <end position="954"/>
    </location>
</feature>
<feature type="repeat" description="WD" evidence="3">
    <location>
        <begin position="1042"/>
        <end position="1076"/>
    </location>
</feature>
<dbReference type="Gene3D" id="2.130.10.10">
    <property type="entry name" value="YVTN repeat-like/Quinoprotein amine dehydrogenase"/>
    <property type="match status" value="4"/>
</dbReference>
<reference evidence="7" key="2">
    <citation type="submission" date="2015-01" db="EMBL/GenBank/DDBJ databases">
        <title>Evolutionary Origins and Diversification of the Mycorrhizal Mutualists.</title>
        <authorList>
            <consortium name="DOE Joint Genome Institute"/>
            <consortium name="Mycorrhizal Genomics Consortium"/>
            <person name="Kohler A."/>
            <person name="Kuo A."/>
            <person name="Nagy L.G."/>
            <person name="Floudas D."/>
            <person name="Copeland A."/>
            <person name="Barry K.W."/>
            <person name="Cichocki N."/>
            <person name="Veneault-Fourrey C."/>
            <person name="LaButti K."/>
            <person name="Lindquist E.A."/>
            <person name="Lipzen A."/>
            <person name="Lundell T."/>
            <person name="Morin E."/>
            <person name="Murat C."/>
            <person name="Riley R."/>
            <person name="Ohm R."/>
            <person name="Sun H."/>
            <person name="Tunlid A."/>
            <person name="Henrissat B."/>
            <person name="Grigoriev I.V."/>
            <person name="Hibbett D.S."/>
            <person name="Martin F."/>
        </authorList>
    </citation>
    <scope>NUCLEOTIDE SEQUENCE [LARGE SCALE GENOMIC DNA]</scope>
    <source>
        <strain evidence="7">F 1598</strain>
    </source>
</reference>
<evidence type="ECO:0000256" key="4">
    <source>
        <dbReference type="SAM" id="MobiDB-lite"/>
    </source>
</evidence>
<evidence type="ECO:0000259" key="5">
    <source>
        <dbReference type="Pfam" id="PF24883"/>
    </source>
</evidence>